<dbReference type="Pfam" id="PF02375">
    <property type="entry name" value="JmjN"/>
    <property type="match status" value="1"/>
</dbReference>
<evidence type="ECO:0000313" key="17">
    <source>
        <dbReference type="EMBL" id="CCC68568.1"/>
    </source>
</evidence>
<feature type="compositionally biased region" description="Low complexity" evidence="13">
    <location>
        <begin position="442"/>
        <end position="453"/>
    </location>
</feature>
<dbReference type="InterPro" id="IPR036236">
    <property type="entry name" value="Znf_C2H2_sf"/>
</dbReference>
<dbReference type="GO" id="GO:0005634">
    <property type="term" value="C:nucleus"/>
    <property type="evidence" value="ECO:0007669"/>
    <property type="project" value="UniProtKB-SubCell"/>
</dbReference>
<feature type="compositionally biased region" description="Low complexity" evidence="13">
    <location>
        <begin position="557"/>
        <end position="570"/>
    </location>
</feature>
<dbReference type="OrthoDB" id="9547406at2759"/>
<dbReference type="SUPFAM" id="SSF51197">
    <property type="entry name" value="Clavaminate synthase-like"/>
    <property type="match status" value="1"/>
</dbReference>
<evidence type="ECO:0000256" key="13">
    <source>
        <dbReference type="SAM" id="MobiDB-lite"/>
    </source>
</evidence>
<evidence type="ECO:0000256" key="8">
    <source>
        <dbReference type="ARBA" id="ARBA00023015"/>
    </source>
</evidence>
<keyword evidence="5" id="KW-0677">Repeat</keyword>
<feature type="compositionally biased region" description="Low complexity" evidence="13">
    <location>
        <begin position="680"/>
        <end position="692"/>
    </location>
</feature>
<feature type="region of interest" description="Disordered" evidence="13">
    <location>
        <begin position="434"/>
        <end position="453"/>
    </location>
</feature>
<keyword evidence="3" id="KW-0597">Phosphoprotein</keyword>
<dbReference type="InterPro" id="IPR003349">
    <property type="entry name" value="JmjN"/>
</dbReference>
<evidence type="ECO:0000256" key="2">
    <source>
        <dbReference type="ARBA" id="ARBA00022491"/>
    </source>
</evidence>
<dbReference type="HOGENOM" id="CLU_008557_0_0_1"/>
<dbReference type="KEGG" id="ncs:NCAS_0B04840"/>
<evidence type="ECO:0000313" key="18">
    <source>
        <dbReference type="Proteomes" id="UP000001640"/>
    </source>
</evidence>
<gene>
    <name evidence="17" type="primary">NCAS0B04840</name>
    <name evidence="17" type="ordered locus">NCAS_0B04840</name>
</gene>
<feature type="compositionally biased region" description="Polar residues" evidence="13">
    <location>
        <begin position="693"/>
        <end position="714"/>
    </location>
</feature>
<evidence type="ECO:0000256" key="5">
    <source>
        <dbReference type="ARBA" id="ARBA00022737"/>
    </source>
</evidence>
<dbReference type="GO" id="GO:0032968">
    <property type="term" value="P:positive regulation of transcription elongation by RNA polymerase II"/>
    <property type="evidence" value="ECO:0007669"/>
    <property type="project" value="EnsemblFungi"/>
</dbReference>
<dbReference type="GO" id="GO:0032454">
    <property type="term" value="F:histone H3K9 demethylase activity"/>
    <property type="evidence" value="ECO:0007669"/>
    <property type="project" value="EnsemblFungi"/>
</dbReference>
<dbReference type="SUPFAM" id="SSF57667">
    <property type="entry name" value="beta-beta-alpha zinc fingers"/>
    <property type="match status" value="1"/>
</dbReference>
<feature type="domain" description="JmjN" evidence="15">
    <location>
        <begin position="16"/>
        <end position="57"/>
    </location>
</feature>
<dbReference type="FunCoup" id="G0V9F2">
    <property type="interactions" value="1509"/>
</dbReference>
<dbReference type="PANTHER" id="PTHR10694">
    <property type="entry name" value="LYSINE-SPECIFIC DEMETHYLASE"/>
    <property type="match status" value="1"/>
</dbReference>
<keyword evidence="6 12" id="KW-0863">Zinc-finger</keyword>
<dbReference type="InterPro" id="IPR013087">
    <property type="entry name" value="Znf_C2H2_type"/>
</dbReference>
<dbReference type="GO" id="GO:0008270">
    <property type="term" value="F:zinc ion binding"/>
    <property type="evidence" value="ECO:0007669"/>
    <property type="project" value="UniProtKB-KW"/>
</dbReference>
<protein>
    <recommendedName>
        <fullName evidence="19">DNA damage-responsive transcriptional repressor RPH1</fullName>
    </recommendedName>
</protein>
<dbReference type="GO" id="GO:0010507">
    <property type="term" value="P:negative regulation of autophagy"/>
    <property type="evidence" value="ECO:0007669"/>
    <property type="project" value="EnsemblFungi"/>
</dbReference>
<dbReference type="PROSITE" id="PS50157">
    <property type="entry name" value="ZINC_FINGER_C2H2_2"/>
    <property type="match status" value="2"/>
</dbReference>
<evidence type="ECO:0000259" key="16">
    <source>
        <dbReference type="PROSITE" id="PS51184"/>
    </source>
</evidence>
<dbReference type="GO" id="GO:0043565">
    <property type="term" value="F:sequence-specific DNA binding"/>
    <property type="evidence" value="ECO:0007669"/>
    <property type="project" value="EnsemblFungi"/>
</dbReference>
<evidence type="ECO:0000256" key="11">
    <source>
        <dbReference type="ARBA" id="ARBA00023242"/>
    </source>
</evidence>
<feature type="region of interest" description="Disordered" evidence="13">
    <location>
        <begin position="680"/>
        <end position="714"/>
    </location>
</feature>
<dbReference type="FunFam" id="3.30.160.60:FF:000100">
    <property type="entry name" value="Zinc finger 45-like"/>
    <property type="match status" value="1"/>
</dbReference>
<dbReference type="OMA" id="GIRCNKI"/>
<evidence type="ECO:0000256" key="10">
    <source>
        <dbReference type="ARBA" id="ARBA00023163"/>
    </source>
</evidence>
<evidence type="ECO:0000256" key="1">
    <source>
        <dbReference type="ARBA" id="ARBA00004123"/>
    </source>
</evidence>
<proteinExistence type="predicted"/>
<dbReference type="eggNOG" id="KOG0958">
    <property type="taxonomic scope" value="Eukaryota"/>
</dbReference>
<dbReference type="GO" id="GO:0001227">
    <property type="term" value="F:DNA-binding transcription repressor activity, RNA polymerase II-specific"/>
    <property type="evidence" value="ECO:0007669"/>
    <property type="project" value="EnsemblFungi"/>
</dbReference>
<keyword evidence="9" id="KW-0238">DNA-binding</keyword>
<keyword evidence="11" id="KW-0539">Nucleus</keyword>
<dbReference type="GeneID" id="96902126"/>
<keyword evidence="18" id="KW-1185">Reference proteome</keyword>
<dbReference type="Gene3D" id="3.30.160.60">
    <property type="entry name" value="Classic Zinc Finger"/>
    <property type="match status" value="2"/>
</dbReference>
<dbReference type="FunFam" id="2.60.120.650:FF:000038">
    <property type="entry name" value="Transcriptional repressor"/>
    <property type="match status" value="1"/>
</dbReference>
<dbReference type="SMART" id="SM00545">
    <property type="entry name" value="JmjN"/>
    <property type="match status" value="1"/>
</dbReference>
<feature type="compositionally biased region" description="Polar residues" evidence="13">
    <location>
        <begin position="127"/>
        <end position="142"/>
    </location>
</feature>
<feature type="compositionally biased region" description="Basic and acidic residues" evidence="13">
    <location>
        <begin position="116"/>
        <end position="126"/>
    </location>
</feature>
<feature type="domain" description="C2H2-type" evidence="14">
    <location>
        <begin position="794"/>
        <end position="812"/>
    </location>
</feature>
<evidence type="ECO:0000256" key="3">
    <source>
        <dbReference type="ARBA" id="ARBA00022553"/>
    </source>
</evidence>
<reference key="2">
    <citation type="submission" date="2011-08" db="EMBL/GenBank/DDBJ databases">
        <title>Genome sequence of Naumovozyma castellii.</title>
        <authorList>
            <person name="Gordon J.L."/>
            <person name="Armisen D."/>
            <person name="Proux-Wera E."/>
            <person name="OhEigeartaigh S.S."/>
            <person name="Byrne K.P."/>
            <person name="Wolfe K.H."/>
        </authorList>
    </citation>
    <scope>NUCLEOTIDE SEQUENCE</scope>
    <source>
        <strain>Type strain:CBS 4309</strain>
    </source>
</reference>
<dbReference type="eggNOG" id="KOG1721">
    <property type="taxonomic scope" value="Eukaryota"/>
</dbReference>
<dbReference type="SMART" id="SM00355">
    <property type="entry name" value="ZnF_C2H2"/>
    <property type="match status" value="2"/>
</dbReference>
<dbReference type="SMART" id="SM00558">
    <property type="entry name" value="JmjC"/>
    <property type="match status" value="1"/>
</dbReference>
<keyword evidence="10" id="KW-0804">Transcription</keyword>
<accession>G0V9F2</accession>
<dbReference type="FunFam" id="3.30.160.60:FF:001692">
    <property type="entry name" value="Transcriptional activator/repressor GIS1"/>
    <property type="match status" value="1"/>
</dbReference>
<feature type="compositionally biased region" description="Polar residues" evidence="13">
    <location>
        <begin position="838"/>
        <end position="854"/>
    </location>
</feature>
<evidence type="ECO:0000256" key="7">
    <source>
        <dbReference type="ARBA" id="ARBA00022833"/>
    </source>
</evidence>
<feature type="domain" description="JmjC" evidence="16">
    <location>
        <begin position="207"/>
        <end position="369"/>
    </location>
</feature>
<reference evidence="17 18" key="1">
    <citation type="journal article" date="2011" name="Proc. Natl. Acad. Sci. U.S.A.">
        <title>Evolutionary erosion of yeast sex chromosomes by mating-type switching accidents.</title>
        <authorList>
            <person name="Gordon J.L."/>
            <person name="Armisen D."/>
            <person name="Proux-Wera E."/>
            <person name="Oheigeartaigh S.S."/>
            <person name="Byrne K.P."/>
            <person name="Wolfe K.H."/>
        </authorList>
    </citation>
    <scope>NUCLEOTIDE SEQUENCE [LARGE SCALE GENOMIC DNA]</scope>
    <source>
        <strain evidence="18">ATCC 76901 / BCRC 22586 / CBS 4309 / NBRC 1992 / NRRL Y-12630</strain>
    </source>
</reference>
<name>G0V9F2_NAUCA</name>
<feature type="compositionally biased region" description="Basic and acidic residues" evidence="13">
    <location>
        <begin position="855"/>
        <end position="864"/>
    </location>
</feature>
<keyword evidence="4" id="KW-0479">Metal-binding</keyword>
<evidence type="ECO:0008006" key="19">
    <source>
        <dbReference type="Google" id="ProtNLM"/>
    </source>
</evidence>
<dbReference type="PROSITE" id="PS00028">
    <property type="entry name" value="ZINC_FINGER_C2H2_1"/>
    <property type="match status" value="1"/>
</dbReference>
<dbReference type="PROSITE" id="PS51184">
    <property type="entry name" value="JMJC"/>
    <property type="match status" value="1"/>
</dbReference>
<dbReference type="Pfam" id="PF02373">
    <property type="entry name" value="JmjC"/>
    <property type="match status" value="1"/>
</dbReference>
<comment type="subcellular location">
    <subcellularLocation>
        <location evidence="1">Nucleus</location>
    </subcellularLocation>
</comment>
<dbReference type="RefSeq" id="XP_003674940.1">
    <property type="nucleotide sequence ID" value="XM_003674892.1"/>
</dbReference>
<dbReference type="Pfam" id="PF00096">
    <property type="entry name" value="zf-C2H2"/>
    <property type="match status" value="1"/>
</dbReference>
<evidence type="ECO:0000259" key="14">
    <source>
        <dbReference type="PROSITE" id="PS50157"/>
    </source>
</evidence>
<dbReference type="GO" id="GO:0000785">
    <property type="term" value="C:chromatin"/>
    <property type="evidence" value="ECO:0007669"/>
    <property type="project" value="TreeGrafter"/>
</dbReference>
<evidence type="ECO:0000256" key="12">
    <source>
        <dbReference type="PROSITE-ProRule" id="PRU00042"/>
    </source>
</evidence>
<feature type="region of interest" description="Disordered" evidence="13">
    <location>
        <begin position="838"/>
        <end position="864"/>
    </location>
</feature>
<keyword evidence="2" id="KW-0678">Repressor</keyword>
<dbReference type="PANTHER" id="PTHR10694:SF7">
    <property type="entry name" value="[HISTONE H3]-TRIMETHYL-L-LYSINE(9) DEMETHYLASE"/>
    <property type="match status" value="1"/>
</dbReference>
<dbReference type="EMBL" id="HE576753">
    <property type="protein sequence ID" value="CCC68568.1"/>
    <property type="molecule type" value="Genomic_DNA"/>
</dbReference>
<evidence type="ECO:0000256" key="9">
    <source>
        <dbReference type="ARBA" id="ARBA00023125"/>
    </source>
</evidence>
<dbReference type="PROSITE" id="PS51183">
    <property type="entry name" value="JMJN"/>
    <property type="match status" value="1"/>
</dbReference>
<keyword evidence="7" id="KW-0862">Zinc</keyword>
<sequence length="864" mass="97772">MADYSDIKPALIEDGIPIFKPTFQEFKDFYKFMEAINKFGMQSGIVKVIPPTEWLKLLDNPPSVEALQGIKIKNPIEQEISGTHGLFMSNNIERSKTYHIIQWKELSKDYTLPQDPHSRDKNKDPDTNNGKTIEMPSSTSSATHRKRQHSFSKEDFKNFQKNFNESDEILKQFNDKERLNFLENYYWKTLNFTMPMYGADTSGSIFNENLNVWNVSKLPNLLDYLDKEIPGVNDSFLYAGLWKASFPWHLEDQDLYSINFIHFGAPKQWYSIPQEDHQLFYNFMREQFPEEAKKCPEFLRHKTFMASPKLLSENGIRCNKIVHYQNEFMITFPYGYHAGFNYGYNLAESVNFALEEWLEIGERANKCLCVNDSVEIDVRKLASNWYIFKNKPNLKNETDLRVRSFTELLNHSSQELQNIQKKQQVQPIRTFTESNKDVSLRSTSPTPSQFFTTNETNKPVISRVSSPFLSRMMDLSNIVEPTLEDPTLKFKRKLNAPSVSQNNTLPPISMPPLFQSPLLEDNEDNMIALSLANMANSGTSSPRLIIPALNSSIDPINSSSSNGNDRISSILAPKPSLSSSPYVTSNNNNPMTYNSTFSNHNNNIQNNVVPLSPGGRSNLSFIKRIKSPNIVTLNISRETSRSPILTSVPDFRSNNNNTGTLPYSAIPQSSLNQMELNNPLGNDDTNNNTVTNSELSILNQPPQKKQRLTNGTRSNQRKMELGVEQPSGDGVLIGNSSSNNNNNTNAQAPKFTSDEIIMSETGKVYVCLECKRQFTSGHHLTRHKKSVHSGEKPHSCPKCGKKFKRRDHVLQHLNKKIPCVPEEGSSNAIATTATLGASKTATTGATPLIEQNGTKVEKQEATVE</sequence>
<evidence type="ECO:0000256" key="6">
    <source>
        <dbReference type="ARBA" id="ARBA00022771"/>
    </source>
</evidence>
<dbReference type="STRING" id="1064592.G0V9F2"/>
<dbReference type="GO" id="GO:0051864">
    <property type="term" value="F:histone H3K36 demethylase activity"/>
    <property type="evidence" value="ECO:0007669"/>
    <property type="project" value="EnsemblFungi"/>
</dbReference>
<dbReference type="Proteomes" id="UP000001640">
    <property type="component" value="Chromosome 2"/>
</dbReference>
<organism evidence="17 18">
    <name type="scientific">Naumovozyma castellii</name>
    <name type="common">Yeast</name>
    <name type="synonym">Saccharomyces castellii</name>
    <dbReference type="NCBI Taxonomy" id="27288"/>
    <lineage>
        <taxon>Eukaryota</taxon>
        <taxon>Fungi</taxon>
        <taxon>Dikarya</taxon>
        <taxon>Ascomycota</taxon>
        <taxon>Saccharomycotina</taxon>
        <taxon>Saccharomycetes</taxon>
        <taxon>Saccharomycetales</taxon>
        <taxon>Saccharomycetaceae</taxon>
        <taxon>Naumovozyma</taxon>
    </lineage>
</organism>
<dbReference type="InParanoid" id="G0V9F2"/>
<keyword evidence="8" id="KW-0805">Transcription regulation</keyword>
<dbReference type="Gene3D" id="2.60.120.650">
    <property type="entry name" value="Cupin"/>
    <property type="match status" value="1"/>
</dbReference>
<evidence type="ECO:0000256" key="4">
    <source>
        <dbReference type="ARBA" id="ARBA00022723"/>
    </source>
</evidence>
<feature type="domain" description="C2H2-type" evidence="14">
    <location>
        <begin position="765"/>
        <end position="793"/>
    </location>
</feature>
<dbReference type="InterPro" id="IPR003347">
    <property type="entry name" value="JmjC_dom"/>
</dbReference>
<dbReference type="AlphaFoldDB" id="G0V9F2"/>
<feature type="region of interest" description="Disordered" evidence="13">
    <location>
        <begin position="557"/>
        <end position="583"/>
    </location>
</feature>
<evidence type="ECO:0000259" key="15">
    <source>
        <dbReference type="PROSITE" id="PS51183"/>
    </source>
</evidence>
<feature type="region of interest" description="Disordered" evidence="13">
    <location>
        <begin position="111"/>
        <end position="152"/>
    </location>
</feature>